<dbReference type="CDD" id="cd20736">
    <property type="entry name" value="PoNe_Nuclease"/>
    <property type="match status" value="1"/>
</dbReference>
<proteinExistence type="inferred from homology"/>
<dbReference type="AlphaFoldDB" id="D1C7S8"/>
<dbReference type="eggNOG" id="COG0792">
    <property type="taxonomic scope" value="Bacteria"/>
</dbReference>
<dbReference type="InterPro" id="IPR011335">
    <property type="entry name" value="Restrct_endonuc-II-like"/>
</dbReference>
<dbReference type="OrthoDB" id="9802516at2"/>
<evidence type="ECO:0000313" key="3">
    <source>
        <dbReference type="EMBL" id="ACZ37911.1"/>
    </source>
</evidence>
<gene>
    <name evidence="3" type="ordered locus">Sthe_0473</name>
</gene>
<dbReference type="Proteomes" id="UP000002027">
    <property type="component" value="Chromosome 1"/>
</dbReference>
<dbReference type="Pfam" id="PF02021">
    <property type="entry name" value="UPF0102"/>
    <property type="match status" value="1"/>
</dbReference>
<dbReference type="Gene3D" id="3.40.1350.10">
    <property type="match status" value="1"/>
</dbReference>
<protein>
    <recommendedName>
        <fullName evidence="2">UPF0102 protein Sthe_0473</fullName>
    </recommendedName>
</protein>
<reference evidence="4" key="1">
    <citation type="submission" date="2009-11" db="EMBL/GenBank/DDBJ databases">
        <title>The complete chromosome 1 of Sphaerobacter thermophilus DSM 20745.</title>
        <authorList>
            <person name="Lucas S."/>
            <person name="Copeland A."/>
            <person name="Lapidus A."/>
            <person name="Glavina del Rio T."/>
            <person name="Dalin E."/>
            <person name="Tice H."/>
            <person name="Bruce D."/>
            <person name="Goodwin L."/>
            <person name="Pitluck S."/>
            <person name="Kyrpides N."/>
            <person name="Mavromatis K."/>
            <person name="Ivanova N."/>
            <person name="Mikhailova N."/>
            <person name="LaButti K.M."/>
            <person name="Clum A."/>
            <person name="Sun H.I."/>
            <person name="Brettin T."/>
            <person name="Detter J.C."/>
            <person name="Han C."/>
            <person name="Larimer F."/>
            <person name="Land M."/>
            <person name="Hauser L."/>
            <person name="Markowitz V."/>
            <person name="Cheng J.F."/>
            <person name="Hugenholtz P."/>
            <person name="Woyke T."/>
            <person name="Wu D."/>
            <person name="Steenblock K."/>
            <person name="Schneider S."/>
            <person name="Pukall R."/>
            <person name="Goeker M."/>
            <person name="Klenk H.P."/>
            <person name="Eisen J.A."/>
        </authorList>
    </citation>
    <scope>NUCLEOTIDE SEQUENCE [LARGE SCALE GENOMIC DNA]</scope>
    <source>
        <strain evidence="4">ATCC 49802 / DSM 20745 / S 6022</strain>
    </source>
</reference>
<sequence>MTRRRLGDAGERHAERVLTARGWRILDRQWRGEAGEIDLVALDGDVLVLVEVKTRRGDRFGTAEEAVSPAKAARLLALGEEYVAAHPEHSERVWRVDLVAITLDARGAVERLTHVPDAYYTG</sequence>
<dbReference type="NCBIfam" id="NF009154">
    <property type="entry name" value="PRK12497.3-3"/>
    <property type="match status" value="1"/>
</dbReference>
<dbReference type="SUPFAM" id="SSF52980">
    <property type="entry name" value="Restriction endonuclease-like"/>
    <property type="match status" value="1"/>
</dbReference>
<dbReference type="EMBL" id="CP001823">
    <property type="protein sequence ID" value="ACZ37911.1"/>
    <property type="molecule type" value="Genomic_DNA"/>
</dbReference>
<dbReference type="PANTHER" id="PTHR34039:SF1">
    <property type="entry name" value="UPF0102 PROTEIN YRAN"/>
    <property type="match status" value="1"/>
</dbReference>
<dbReference type="InterPro" id="IPR011856">
    <property type="entry name" value="tRNA_endonuc-like_dom_sf"/>
</dbReference>
<dbReference type="STRING" id="479434.Sthe_0473"/>
<dbReference type="RefSeq" id="WP_012870958.1">
    <property type="nucleotide sequence ID" value="NC_013523.1"/>
</dbReference>
<reference evidence="3 4" key="2">
    <citation type="journal article" date="2010" name="Stand. Genomic Sci.">
        <title>Complete genome sequence of Desulfohalobium retbaense type strain (HR(100)).</title>
        <authorList>
            <person name="Spring S."/>
            <person name="Nolan M."/>
            <person name="Lapidus A."/>
            <person name="Glavina Del Rio T."/>
            <person name="Copeland A."/>
            <person name="Tice H."/>
            <person name="Cheng J.F."/>
            <person name="Lucas S."/>
            <person name="Land M."/>
            <person name="Chen F."/>
            <person name="Bruce D."/>
            <person name="Goodwin L."/>
            <person name="Pitluck S."/>
            <person name="Ivanova N."/>
            <person name="Mavromatis K."/>
            <person name="Mikhailova N."/>
            <person name="Pati A."/>
            <person name="Chen A."/>
            <person name="Palaniappan K."/>
            <person name="Hauser L."/>
            <person name="Chang Y.J."/>
            <person name="Jeffries C.D."/>
            <person name="Munk C."/>
            <person name="Kiss H."/>
            <person name="Chain P."/>
            <person name="Han C."/>
            <person name="Brettin T."/>
            <person name="Detter J.C."/>
            <person name="Schuler E."/>
            <person name="Goker M."/>
            <person name="Rohde M."/>
            <person name="Bristow J."/>
            <person name="Eisen J.A."/>
            <person name="Markowitz V."/>
            <person name="Hugenholtz P."/>
            <person name="Kyrpides N.C."/>
            <person name="Klenk H.P."/>
        </authorList>
    </citation>
    <scope>NUCLEOTIDE SEQUENCE [LARGE SCALE GENOMIC DNA]</scope>
    <source>
        <strain evidence="4">ATCC 49802 / DSM 20745 / S 6022</strain>
    </source>
</reference>
<name>D1C7S8_SPHTD</name>
<dbReference type="HAMAP" id="MF_00048">
    <property type="entry name" value="UPF0102"/>
    <property type="match status" value="1"/>
</dbReference>
<dbReference type="GO" id="GO:0003676">
    <property type="term" value="F:nucleic acid binding"/>
    <property type="evidence" value="ECO:0007669"/>
    <property type="project" value="InterPro"/>
</dbReference>
<evidence type="ECO:0000256" key="2">
    <source>
        <dbReference type="HAMAP-Rule" id="MF_00048"/>
    </source>
</evidence>
<evidence type="ECO:0000313" key="4">
    <source>
        <dbReference type="Proteomes" id="UP000002027"/>
    </source>
</evidence>
<dbReference type="InterPro" id="IPR003509">
    <property type="entry name" value="UPF0102_YraN-like"/>
</dbReference>
<organism evidence="3 4">
    <name type="scientific">Sphaerobacter thermophilus (strain ATCC 49802 / DSM 20745 / KCCM 41009 / NCIMB 13125 / S 6022)</name>
    <dbReference type="NCBI Taxonomy" id="479434"/>
    <lineage>
        <taxon>Bacteria</taxon>
        <taxon>Pseudomonadati</taxon>
        <taxon>Thermomicrobiota</taxon>
        <taxon>Thermomicrobia</taxon>
        <taxon>Sphaerobacterales</taxon>
        <taxon>Sphaerobacterineae</taxon>
        <taxon>Sphaerobacteraceae</taxon>
        <taxon>Sphaerobacter</taxon>
    </lineage>
</organism>
<comment type="similarity">
    <text evidence="1 2">Belongs to the UPF0102 family.</text>
</comment>
<dbReference type="InParanoid" id="D1C7S8"/>
<dbReference type="HOGENOM" id="CLU_115353_2_3_0"/>
<keyword evidence="4" id="KW-1185">Reference proteome</keyword>
<dbReference type="KEGG" id="sti:Sthe_0473"/>
<evidence type="ECO:0000256" key="1">
    <source>
        <dbReference type="ARBA" id="ARBA00006738"/>
    </source>
</evidence>
<accession>D1C7S8</accession>
<dbReference type="PANTHER" id="PTHR34039">
    <property type="entry name" value="UPF0102 PROTEIN YRAN"/>
    <property type="match status" value="1"/>
</dbReference>